<protein>
    <submittedName>
        <fullName evidence="1">Uncharacterized protein</fullName>
    </submittedName>
</protein>
<dbReference type="InParanoid" id="A0A395JKP0"/>
<comment type="caution">
    <text evidence="1">The sequence shown here is derived from an EMBL/GenBank/DDBJ whole genome shotgun (WGS) entry which is preliminary data.</text>
</comment>
<dbReference type="Proteomes" id="UP000253083">
    <property type="component" value="Unassembled WGS sequence"/>
</dbReference>
<evidence type="ECO:0000313" key="1">
    <source>
        <dbReference type="EMBL" id="RBP49348.1"/>
    </source>
</evidence>
<organism evidence="1 2">
    <name type="scientific">Arenicella xantha</name>
    <dbReference type="NCBI Taxonomy" id="644221"/>
    <lineage>
        <taxon>Bacteria</taxon>
        <taxon>Pseudomonadati</taxon>
        <taxon>Pseudomonadota</taxon>
        <taxon>Gammaproteobacteria</taxon>
        <taxon>Arenicellales</taxon>
        <taxon>Arenicellaceae</taxon>
        <taxon>Arenicella</taxon>
    </lineage>
</organism>
<dbReference type="EMBL" id="QNRT01000004">
    <property type="protein sequence ID" value="RBP49348.1"/>
    <property type="molecule type" value="Genomic_DNA"/>
</dbReference>
<dbReference type="RefSeq" id="WP_113955208.1">
    <property type="nucleotide sequence ID" value="NZ_QNRT01000004.1"/>
</dbReference>
<gene>
    <name evidence="1" type="ORF">DFR28_104279</name>
</gene>
<sequence length="148" mass="17412">MWFEDKGILSIGCQSSGPNNGIGKIKVDLYKLIYKFCTSTYCSEVDHYALVLRVGGRHTDYDEEKIWKLRRHKKDRYIGIDIDIPKSVWTKKTTDELKVYLSEKVIEAVEIMILRLRKDKVEIEEKYLLNDLRNAISEFNKITYENDA</sequence>
<accession>A0A395JKP0</accession>
<evidence type="ECO:0000313" key="2">
    <source>
        <dbReference type="Proteomes" id="UP000253083"/>
    </source>
</evidence>
<proteinExistence type="predicted"/>
<reference evidence="1 2" key="1">
    <citation type="submission" date="2018-06" db="EMBL/GenBank/DDBJ databases">
        <title>Genomic Encyclopedia of Type Strains, Phase IV (KMG-IV): sequencing the most valuable type-strain genomes for metagenomic binning, comparative biology and taxonomic classification.</title>
        <authorList>
            <person name="Goeker M."/>
        </authorList>
    </citation>
    <scope>NUCLEOTIDE SEQUENCE [LARGE SCALE GENOMIC DNA]</scope>
    <source>
        <strain evidence="1 2">DSM 24032</strain>
    </source>
</reference>
<name>A0A395JKP0_9GAMM</name>
<dbReference type="OrthoDB" id="2855473at2"/>
<dbReference type="AlphaFoldDB" id="A0A395JKP0"/>
<keyword evidence="2" id="KW-1185">Reference proteome</keyword>